<dbReference type="Pfam" id="PF13517">
    <property type="entry name" value="FG-GAP_3"/>
    <property type="match status" value="1"/>
</dbReference>
<dbReference type="EMBL" id="CP042425">
    <property type="protein sequence ID" value="QEL16832.1"/>
    <property type="molecule type" value="Genomic_DNA"/>
</dbReference>
<sequence>MTWVNSLYRTWGISKSRKSAAGRRPLRNLNLTPLEDRVTPAFQTWTGAVNANWSDAGNWSGAIAAGDDLIFPGGAATLSPVNDFAGGTTFASISVLGAGYNLSGNAVAVTAGLSATYGAGTSTSTLDVALGNGAVDVASGGRLDLAGDVSGSAGLNLTGGGTLGLTGASTYTGDTTINAGVLDVDGSIVSPVVLAGGSLTGSGTLNGAGISGSAATTVDPGSVGGAGILTYANGTGFTLPSATTFHVDLNGVTVGTGYDQLKLTNGSALFNPNGADLDISLGYLPAVNTSFQIVSQAKGSPITGRFNGISQFGSVTSGPVTFSVGYFSSGVIITVTAVNVATRTWTGGDADDSLWSSPDNWASGIAPGFGDRLVFASGAARASSVNDFAAGTTFHSIEIQSAGFNFFGNSIQLVGGVTATHASGTSTIGMDLALTANQTINVAAGGGLVLAGQVSGAFGVTKTGEGALAYTGSGANSYTGTTTVNGGTLVLNKTGVNAMGGNLIVGDGTGGETVQLAGDDQIPDAATVTVNEGATFDLNGRSETFATLVLQGTTVAIAAGQTLTLTSGLTTVIAASHAAATIAGPGVLDLGGNPTFALNSDHDGFHNGTINVDAEIGAVIQNGGIVKSGSGIVGLSGANIYAGDTAVYGGAIQVKSDTGLGTPGVTTVASGASVYFNGPALVVDEEFVIAGTGFISSGALTVVSGSATLTGTVTLTGNSQIGAAPAATLTITGAIDDGGSTFDLTVFQGANGRTILSGANLFNGTVTVSGGFLRVTTDDALGNPASASVVSVLSGASLELAGGITLPATKTIAISGVPVSDSSKIMSLSGDNTIQGDIGITGGNNVAFDVAAGTTLQVAGVISGPRDFDKNGAGTLILSGVNTHTGNVNVGDGTLIVNGSLATSNLVFVDGTLGGTGTLPAVTVSAIGTLAPGVGPGLLNTGDVSFTNGTTFSVELNGTTVGTQYDQANVAGTVDLAGATLTIALDATPPIGTTYTIISNDGIDAITGTFNGLPEGSSLTIGVVTLTISYIGGSGNDVVLTVADVSYTWTGADNGDRDWANPGNWVGGIVPTAGSRLFFPVNPVRTESVNSFSPGTVFHSVIILGSGYDIYGNPFAVQNGIATTYAAGTSSLGLGITLLGDQSVDVAAGGTLAVTEAISGAFSLTKVGAGVLRFEHANTYTGGTTVLAGRLALTAPADIGSGVLTINPGATLDLLGNVNLANTITIGGTGVSGLGAVQSSSSTNTLSGNVTLSADTLFQTSTSLNVFGAIGGPFGISTIGPGTFNLLGTTANTYTGTTTAGGNFFVVAKAPGVAAIPGNLVITAGSTFVAQSDNQIVTSAAVTLSAATATFDLDGFSATIGSLTFTGGSVTTGAGMLTLSSGGSITTNGSSSTATLSGHLAFGGPNNFFLVAQGATPGGVDLAVSAVVSSIFNIIKDGAGTMALSGANTYSGGTNINAGVLAISQGTGAGTGVVNVLGTGTLDISGSISVYNFLLVASSGTAVRSSAGANTVGGNVFLATNSTIEVAAFSTLHLATMVNDFGNGSGLTTTGTGTVQLSGTNAYGGGTTITAGNLQVFSAQATGTMGTVALATGTTLLVSTPTYTLPSGGLQLAAGSTFAVPVGLDVTLNGVLTLTADALLNVASAGTLAVTDAIGGAFGLTKTGEGTLTLVGTSSYTGATVVAVGMLRVDGDIASSSGVVVGVAGALSGIGTVGAVTVSGGLLAPGVLSGTLHTGAVTLGNASTFLTVLGGTTAATGYGQLVAEAVDLGGASLQAILGIYTPSPGDTLRIIDNAGLSAVSNTFGGLPEGSTLTLLGYTFRISYVGGDGNDVTLTNIAGTTTTVTTSAATSVYGQPVTLTAVVAAATGTATGTVSFFAGGTLLGTAAVTTVGGSQVATFTTAGLPVGTAVITAVYNGTSIYSASSVTLSGGLTINPAATATHVTSTGTSTYGQGVTFTVQVSAVAPGAGLPAGVVRLFDGATLIATGTADASGAATFEINTLAALGSPHAITAVFTPADGNFTGSTSPAYSQTVNKATLTVTATDRSRVYGGTNPTLAATVTGFVLGQTLATSGVTGAAALSTAATPMSPVVGGPYAITAAVGTLAAGNYDFVFVGGQLAVTPAVLTVTADNKTRAFGESNPTLTVTFAGFKNGETLGTSGVTGTAALSTTATPTSAVAGNPYPITATGGTLAAGNYTFVTLNGQFTVTKATTAAAVTTSGTPSAFGQAVTLSATVARGTAGVGTPTGSITFSDGGVPLGTVALTAGAASLTTTRLGVGVHAITVTYSGDANFVGSESPAATQVVNNVDTTTVVTTNGPTAFGVPQTLTAAVTAPDAATPTGTVTFFDGSTTLGTAAVDATGVATLVGVSLSTGTHAITAVYAGNATLTDSTSAAVTFTVSPAGTAVALASSANPVPVTRSVTFTATVTNTAAGSSAVPTGSVTFRADDVVIGTVALTAGGASLTTALLGVGSHAITVAYSGDANFVGSVSPAATQVVNRVATTTAVVGTGPALFGTPQTLTAAVTAPGAAPPTGTVTFFDGGTELGTATVDAAGTATLVGMSLSTGPHAITAVYAGDATLTGSTSAAVTFTVSPAGTAVALASSANPVPVTRSVTFTATVTNTAAGSSAVPTGSVTFRADDVVIGTVALTAGVATLTTTALPAGTPVVSATFMPTADFTAGTASLTQTILSPVAGDVNGDRIADIVVGPAGGGQPVTVISGADGSVLRTYPVADGFTGEVRTASADVNGDGVADVVTGTGPGVRPMVRVLDGVTGRTLFEVMPFEAGFTGGVYVATGDVTGDGVPDLIVTPDEGGGPVVVVYDGARMAGGTGAAVEMTRFLGIDDPAFRGGARAAVGDVNGDGVADVVVAAGFGGGPRVAVYDGQGFAAAATRTRLVPDFFAFEPGLRNGVYVAVGDFNGDGLADLAFGGGPGGGPRVRIADAATILASGDFKALDAITLPAAQLGNFFVGDAADRGGVRVAVKDLDGDNRADLVVGSGTGSGSRVTAYAGATIPRNGTPPESLEFDAFDDLGGVFVG</sequence>
<organism evidence="4 5">
    <name type="scientific">Limnoglobus roseus</name>
    <dbReference type="NCBI Taxonomy" id="2598579"/>
    <lineage>
        <taxon>Bacteria</taxon>
        <taxon>Pseudomonadati</taxon>
        <taxon>Planctomycetota</taxon>
        <taxon>Planctomycetia</taxon>
        <taxon>Gemmatales</taxon>
        <taxon>Gemmataceae</taxon>
        <taxon>Limnoglobus</taxon>
    </lineage>
</organism>
<evidence type="ECO:0000259" key="2">
    <source>
        <dbReference type="Pfam" id="PF16640"/>
    </source>
</evidence>
<dbReference type="InterPro" id="IPR041286">
    <property type="entry name" value="MBG_2"/>
</dbReference>
<dbReference type="InterPro" id="IPR013425">
    <property type="entry name" value="Autotrns_rpt"/>
</dbReference>
<dbReference type="Gene3D" id="3.30.160.710">
    <property type="match status" value="2"/>
</dbReference>
<name>A0A5C1AGG1_9BACT</name>
<dbReference type="InterPro" id="IPR013783">
    <property type="entry name" value="Ig-like_fold"/>
</dbReference>
<gene>
    <name evidence="4" type="ORF">PX52LOC_03805</name>
</gene>
<feature type="domain" description="Bacterial Ig-like" evidence="2">
    <location>
        <begin position="1844"/>
        <end position="1926"/>
    </location>
</feature>
<dbReference type="InterPro" id="IPR028994">
    <property type="entry name" value="Integrin_alpha_N"/>
</dbReference>
<dbReference type="RefSeq" id="WP_149111510.1">
    <property type="nucleotide sequence ID" value="NZ_CP042425.1"/>
</dbReference>
<dbReference type="Proteomes" id="UP000324974">
    <property type="component" value="Chromosome"/>
</dbReference>
<keyword evidence="1" id="KW-0732">Signal</keyword>
<dbReference type="Pfam" id="PF12951">
    <property type="entry name" value="PATR"/>
    <property type="match status" value="9"/>
</dbReference>
<feature type="domain" description="Bacterial Ig-like" evidence="2">
    <location>
        <begin position="2216"/>
        <end position="2305"/>
    </location>
</feature>
<keyword evidence="5" id="KW-1185">Reference proteome</keyword>
<dbReference type="KEGG" id="lrs:PX52LOC_03805"/>
<feature type="domain" description="Bacterial Ig-like" evidence="2">
    <location>
        <begin position="2602"/>
        <end position="2689"/>
    </location>
</feature>
<dbReference type="Gene3D" id="2.160.20.20">
    <property type="match status" value="1"/>
</dbReference>
<dbReference type="NCBIfam" id="TIGR02601">
    <property type="entry name" value="autotrns_rpt"/>
    <property type="match status" value="7"/>
</dbReference>
<dbReference type="SUPFAM" id="SSF51126">
    <property type="entry name" value="Pectin lyase-like"/>
    <property type="match status" value="3"/>
</dbReference>
<feature type="domain" description="Bacterial Ig-like" evidence="2">
    <location>
        <begin position="2510"/>
        <end position="2593"/>
    </location>
</feature>
<evidence type="ECO:0000313" key="4">
    <source>
        <dbReference type="EMBL" id="QEL16832.1"/>
    </source>
</evidence>
<dbReference type="Gene3D" id="2.130.10.130">
    <property type="entry name" value="Integrin alpha, N-terminal"/>
    <property type="match status" value="1"/>
</dbReference>
<proteinExistence type="predicted"/>
<dbReference type="OrthoDB" id="279956at2"/>
<feature type="domain" description="MBG" evidence="3">
    <location>
        <begin position="2125"/>
        <end position="2206"/>
    </location>
</feature>
<dbReference type="SUPFAM" id="SSF69318">
    <property type="entry name" value="Integrin alpha N-terminal domain"/>
    <property type="match status" value="1"/>
</dbReference>
<dbReference type="Gene3D" id="2.60.40.10">
    <property type="entry name" value="Immunoglobulins"/>
    <property type="match status" value="6"/>
</dbReference>
<accession>A0A5C1AGG1</accession>
<evidence type="ECO:0000259" key="3">
    <source>
        <dbReference type="Pfam" id="PF18676"/>
    </source>
</evidence>
<feature type="domain" description="Bacterial Ig-like" evidence="2">
    <location>
        <begin position="2409"/>
        <end position="2498"/>
    </location>
</feature>
<protein>
    <submittedName>
        <fullName evidence="4">AIDA autotransporter-like protein</fullName>
    </submittedName>
</protein>
<feature type="domain" description="Bacterial Ig-like" evidence="2">
    <location>
        <begin position="2314"/>
        <end position="2400"/>
    </location>
</feature>
<dbReference type="InterPro" id="IPR012332">
    <property type="entry name" value="Autotransporter_pectin_lyase_C"/>
</dbReference>
<feature type="domain" description="Bacterial Ig-like" evidence="2">
    <location>
        <begin position="1943"/>
        <end position="2034"/>
    </location>
</feature>
<dbReference type="Pfam" id="PF18676">
    <property type="entry name" value="MBG_2"/>
    <property type="match status" value="2"/>
</dbReference>
<dbReference type="InterPro" id="IPR032109">
    <property type="entry name" value="Big_3_5"/>
</dbReference>
<dbReference type="Pfam" id="PF16640">
    <property type="entry name" value="Big_3_5"/>
    <property type="match status" value="7"/>
</dbReference>
<feature type="domain" description="MBG" evidence="3">
    <location>
        <begin position="2038"/>
        <end position="2118"/>
    </location>
</feature>
<dbReference type="InterPro" id="IPR013517">
    <property type="entry name" value="FG-GAP"/>
</dbReference>
<dbReference type="InterPro" id="IPR011050">
    <property type="entry name" value="Pectin_lyase_fold/virulence"/>
</dbReference>
<evidence type="ECO:0000256" key="1">
    <source>
        <dbReference type="ARBA" id="ARBA00022729"/>
    </source>
</evidence>
<evidence type="ECO:0000313" key="5">
    <source>
        <dbReference type="Proteomes" id="UP000324974"/>
    </source>
</evidence>
<reference evidence="5" key="1">
    <citation type="submission" date="2019-08" db="EMBL/GenBank/DDBJ databases">
        <title>Limnoglobus roseus gen. nov., sp. nov., a novel freshwater planctomycete with a giant genome from the family Gemmataceae.</title>
        <authorList>
            <person name="Kulichevskaya I.S."/>
            <person name="Naumoff D.G."/>
            <person name="Miroshnikov K."/>
            <person name="Ivanova A."/>
            <person name="Philippov D.A."/>
            <person name="Hakobyan A."/>
            <person name="Rijpstra I.C."/>
            <person name="Sinninghe Damste J.S."/>
            <person name="Liesack W."/>
            <person name="Dedysh S.N."/>
        </authorList>
    </citation>
    <scope>NUCLEOTIDE SEQUENCE [LARGE SCALE GENOMIC DNA]</scope>
    <source>
        <strain evidence="5">PX52</strain>
    </source>
</reference>